<name>A0A2P5E8U3_TREOI</name>
<dbReference type="EMBL" id="JXTC01000205">
    <property type="protein sequence ID" value="PON81963.1"/>
    <property type="molecule type" value="Genomic_DNA"/>
</dbReference>
<protein>
    <submittedName>
        <fullName evidence="1">Uncharacterized protein</fullName>
    </submittedName>
</protein>
<evidence type="ECO:0000313" key="2">
    <source>
        <dbReference type="Proteomes" id="UP000237000"/>
    </source>
</evidence>
<gene>
    <name evidence="1" type="ORF">TorRG33x02_222860</name>
</gene>
<feature type="non-terminal residue" evidence="1">
    <location>
        <position position="1"/>
    </location>
</feature>
<accession>A0A2P5E8U3</accession>
<dbReference type="AlphaFoldDB" id="A0A2P5E8U3"/>
<dbReference type="InParanoid" id="A0A2P5E8U3"/>
<dbReference type="Proteomes" id="UP000237000">
    <property type="component" value="Unassembled WGS sequence"/>
</dbReference>
<dbReference type="OrthoDB" id="10600362at2759"/>
<keyword evidence="2" id="KW-1185">Reference proteome</keyword>
<reference evidence="2" key="1">
    <citation type="submission" date="2016-06" db="EMBL/GenBank/DDBJ databases">
        <title>Parallel loss of symbiosis genes in relatives of nitrogen-fixing non-legume Parasponia.</title>
        <authorList>
            <person name="Van Velzen R."/>
            <person name="Holmer R."/>
            <person name="Bu F."/>
            <person name="Rutten L."/>
            <person name="Van Zeijl A."/>
            <person name="Liu W."/>
            <person name="Santuari L."/>
            <person name="Cao Q."/>
            <person name="Sharma T."/>
            <person name="Shen D."/>
            <person name="Roswanjaya Y."/>
            <person name="Wardhani T."/>
            <person name="Kalhor M.S."/>
            <person name="Jansen J."/>
            <person name="Van den Hoogen J."/>
            <person name="Gungor B."/>
            <person name="Hartog M."/>
            <person name="Hontelez J."/>
            <person name="Verver J."/>
            <person name="Yang W.-C."/>
            <person name="Schijlen E."/>
            <person name="Repin R."/>
            <person name="Schilthuizen M."/>
            <person name="Schranz E."/>
            <person name="Heidstra R."/>
            <person name="Miyata K."/>
            <person name="Fedorova E."/>
            <person name="Kohlen W."/>
            <person name="Bisseling T."/>
            <person name="Smit S."/>
            <person name="Geurts R."/>
        </authorList>
    </citation>
    <scope>NUCLEOTIDE SEQUENCE [LARGE SCALE GENOMIC DNA]</scope>
    <source>
        <strain evidence="2">cv. RG33-2</strain>
    </source>
</reference>
<sequence length="100" mass="11748">LTIPKKEDKIPIRGSHIHLHIPRPSYYYLNAKLFTFPEKRRKQTLKFSSFSYHVLQKNILCYKQEAIHIFTIAVKFTNLSKRKALGTTVHHSHSFLQGLT</sequence>
<organism evidence="1 2">
    <name type="scientific">Trema orientale</name>
    <name type="common">Charcoal tree</name>
    <name type="synonym">Celtis orientalis</name>
    <dbReference type="NCBI Taxonomy" id="63057"/>
    <lineage>
        <taxon>Eukaryota</taxon>
        <taxon>Viridiplantae</taxon>
        <taxon>Streptophyta</taxon>
        <taxon>Embryophyta</taxon>
        <taxon>Tracheophyta</taxon>
        <taxon>Spermatophyta</taxon>
        <taxon>Magnoliopsida</taxon>
        <taxon>eudicotyledons</taxon>
        <taxon>Gunneridae</taxon>
        <taxon>Pentapetalae</taxon>
        <taxon>rosids</taxon>
        <taxon>fabids</taxon>
        <taxon>Rosales</taxon>
        <taxon>Cannabaceae</taxon>
        <taxon>Trema</taxon>
    </lineage>
</organism>
<evidence type="ECO:0000313" key="1">
    <source>
        <dbReference type="EMBL" id="PON81963.1"/>
    </source>
</evidence>
<comment type="caution">
    <text evidence="1">The sequence shown here is derived from an EMBL/GenBank/DDBJ whole genome shotgun (WGS) entry which is preliminary data.</text>
</comment>
<proteinExistence type="predicted"/>